<dbReference type="InterPro" id="IPR058804">
    <property type="entry name" value="SpaO_N"/>
</dbReference>
<dbReference type="InterPro" id="IPR036429">
    <property type="entry name" value="SpoA-like_sf"/>
</dbReference>
<evidence type="ECO:0000259" key="6">
    <source>
        <dbReference type="Pfam" id="PF26304"/>
    </source>
</evidence>
<organism evidence="7 8">
    <name type="scientific">Glaciimonas immobilis</name>
    <dbReference type="NCBI Taxonomy" id="728004"/>
    <lineage>
        <taxon>Bacteria</taxon>
        <taxon>Pseudomonadati</taxon>
        <taxon>Pseudomonadota</taxon>
        <taxon>Betaproteobacteria</taxon>
        <taxon>Burkholderiales</taxon>
        <taxon>Oxalobacteraceae</taxon>
        <taxon>Glaciimonas</taxon>
    </lineage>
</organism>
<reference evidence="7 8" key="1">
    <citation type="submission" date="2020-08" db="EMBL/GenBank/DDBJ databases">
        <title>Genomic Encyclopedia of Type Strains, Phase IV (KMG-IV): sequencing the most valuable type-strain genomes for metagenomic binning, comparative biology and taxonomic classification.</title>
        <authorList>
            <person name="Goeker M."/>
        </authorList>
    </citation>
    <scope>NUCLEOTIDE SEQUENCE [LARGE SCALE GENOMIC DNA]</scope>
    <source>
        <strain evidence="7 8">DSM 23240</strain>
    </source>
</reference>
<dbReference type="PRINTS" id="PR01339">
    <property type="entry name" value="TYPE3OMOPROT"/>
</dbReference>
<dbReference type="Pfam" id="PF26294">
    <property type="entry name" value="SpaO_N"/>
    <property type="match status" value="1"/>
</dbReference>
<keyword evidence="3" id="KW-0843">Virulence</keyword>
<dbReference type="GO" id="GO:0071978">
    <property type="term" value="P:bacterial-type flagellum-dependent swarming motility"/>
    <property type="evidence" value="ECO:0007669"/>
    <property type="project" value="TreeGrafter"/>
</dbReference>
<feature type="domain" description="SpaO FliM/N C-terminal related" evidence="6">
    <location>
        <begin position="155"/>
        <end position="217"/>
    </location>
</feature>
<dbReference type="InterPro" id="IPR001543">
    <property type="entry name" value="FliN-like_C"/>
</dbReference>
<dbReference type="Pfam" id="PF01052">
    <property type="entry name" value="FliMN_C"/>
    <property type="match status" value="1"/>
</dbReference>
<dbReference type="PANTHER" id="PTHR30034">
    <property type="entry name" value="FLAGELLAR MOTOR SWITCH PROTEIN FLIM"/>
    <property type="match status" value="1"/>
</dbReference>
<dbReference type="RefSeq" id="WP_168053033.1">
    <property type="nucleotide sequence ID" value="NZ_JAAOZT010000002.1"/>
</dbReference>
<evidence type="ECO:0000259" key="5">
    <source>
        <dbReference type="Pfam" id="PF26294"/>
    </source>
</evidence>
<evidence type="ECO:0000256" key="1">
    <source>
        <dbReference type="ARBA" id="ARBA00009226"/>
    </source>
</evidence>
<comment type="caution">
    <text evidence="7">The sequence shown here is derived from an EMBL/GenBank/DDBJ whole genome shotgun (WGS) entry which is preliminary data.</text>
</comment>
<evidence type="ECO:0000256" key="2">
    <source>
        <dbReference type="ARBA" id="ARBA00021925"/>
    </source>
</evidence>
<comment type="similarity">
    <text evidence="1">Belongs to the FliN/MopA/SpaO family.</text>
</comment>
<dbReference type="InterPro" id="IPR058805">
    <property type="entry name" value="SpaO_FliMN_C_rel"/>
</dbReference>
<protein>
    <recommendedName>
        <fullName evidence="2">Surface presentation of antigens protein SpaO</fullName>
    </recommendedName>
</protein>
<evidence type="ECO:0000313" key="8">
    <source>
        <dbReference type="Proteomes" id="UP000571084"/>
    </source>
</evidence>
<dbReference type="EMBL" id="JACHHQ010000001">
    <property type="protein sequence ID" value="MBB5198816.1"/>
    <property type="molecule type" value="Genomic_DNA"/>
</dbReference>
<feature type="domain" description="SpaO N-terminal" evidence="5">
    <location>
        <begin position="6"/>
        <end position="141"/>
    </location>
</feature>
<evidence type="ECO:0000313" key="7">
    <source>
        <dbReference type="EMBL" id="MBB5198816.1"/>
    </source>
</evidence>
<proteinExistence type="inferred from homology"/>
<evidence type="ECO:0000259" key="4">
    <source>
        <dbReference type="Pfam" id="PF01052"/>
    </source>
</evidence>
<sequence length="306" mass="34009">MSFSSLRRISQASVDANRMLAHWCGYDNQSDFSPIVTTDMLIAFTAYGKDANDANWSGFLDLSAWLSHTAPALAAAARHERNGPQQVLSLFNACERPLCLKQPELDYSRIHARLVPPVNDKRCYVSVNTLQGRIWLDNFPTYSYPGDRSLPAEALDFPVKLAFLLGSSHVTRRLLCRTRKGDVLLIGNIQFELQSGAQILAHFSINETGEIAVEVLDYQEKSETFIPQEALDDIPLRIDFVLQRNLLTVAQLAALYRGQFLALDPGSEKQIEISVNGMVVGKGELVELNGQLGVEVTQISSRTKNV</sequence>
<dbReference type="Gene3D" id="2.30.330.10">
    <property type="entry name" value="SpoA-like"/>
    <property type="match status" value="1"/>
</dbReference>
<keyword evidence="8" id="KW-1185">Reference proteome</keyword>
<evidence type="ECO:0000256" key="3">
    <source>
        <dbReference type="ARBA" id="ARBA00023026"/>
    </source>
</evidence>
<dbReference type="SUPFAM" id="SSF101801">
    <property type="entry name" value="Surface presentation of antigens (SPOA)"/>
    <property type="match status" value="1"/>
</dbReference>
<name>A0A840RP88_9BURK</name>
<dbReference type="InterPro" id="IPR003283">
    <property type="entry name" value="T3SS_OMP_SpaO"/>
</dbReference>
<dbReference type="Pfam" id="PF26304">
    <property type="entry name" value="FliMN_C_rel"/>
    <property type="match status" value="1"/>
</dbReference>
<gene>
    <name evidence="7" type="ORF">HNR39_000626</name>
</gene>
<feature type="domain" description="Flagellar motor switch protein FliN-like C-terminal" evidence="4">
    <location>
        <begin position="230"/>
        <end position="299"/>
    </location>
</feature>
<dbReference type="Proteomes" id="UP000571084">
    <property type="component" value="Unassembled WGS sequence"/>
</dbReference>
<dbReference type="PANTHER" id="PTHR30034:SF5">
    <property type="entry name" value="SECRETION SYSTEM APPARATUS PROTEIN SSAQ"/>
    <property type="match status" value="1"/>
</dbReference>
<dbReference type="GO" id="GO:0050918">
    <property type="term" value="P:positive chemotaxis"/>
    <property type="evidence" value="ECO:0007669"/>
    <property type="project" value="TreeGrafter"/>
</dbReference>
<dbReference type="GO" id="GO:0009306">
    <property type="term" value="P:protein secretion"/>
    <property type="evidence" value="ECO:0007669"/>
    <property type="project" value="InterPro"/>
</dbReference>
<dbReference type="AlphaFoldDB" id="A0A840RP88"/>
<accession>A0A840RP88</accession>